<reference evidence="2 3" key="1">
    <citation type="submission" date="2019-04" db="EMBL/GenBank/DDBJ databases">
        <title>An improved genome assembly and genetic linkage map for asparagus bean, Vigna unguiculata ssp. sesquipedialis.</title>
        <authorList>
            <person name="Xia Q."/>
            <person name="Zhang R."/>
            <person name="Dong Y."/>
        </authorList>
    </citation>
    <scope>NUCLEOTIDE SEQUENCE [LARGE SCALE GENOMIC DNA]</scope>
    <source>
        <tissue evidence="2">Leaf</tissue>
    </source>
</reference>
<evidence type="ECO:0000256" key="1">
    <source>
        <dbReference type="SAM" id="MobiDB-lite"/>
    </source>
</evidence>
<evidence type="ECO:0000313" key="3">
    <source>
        <dbReference type="Proteomes" id="UP000501690"/>
    </source>
</evidence>
<feature type="region of interest" description="Disordered" evidence="1">
    <location>
        <begin position="484"/>
        <end position="507"/>
    </location>
</feature>
<accession>A0A4D6NNZ4</accession>
<organism evidence="2 3">
    <name type="scientific">Vigna unguiculata</name>
    <name type="common">Cowpea</name>
    <dbReference type="NCBI Taxonomy" id="3917"/>
    <lineage>
        <taxon>Eukaryota</taxon>
        <taxon>Viridiplantae</taxon>
        <taxon>Streptophyta</taxon>
        <taxon>Embryophyta</taxon>
        <taxon>Tracheophyta</taxon>
        <taxon>Spermatophyta</taxon>
        <taxon>Magnoliopsida</taxon>
        <taxon>eudicotyledons</taxon>
        <taxon>Gunneridae</taxon>
        <taxon>Pentapetalae</taxon>
        <taxon>rosids</taxon>
        <taxon>fabids</taxon>
        <taxon>Fabales</taxon>
        <taxon>Fabaceae</taxon>
        <taxon>Papilionoideae</taxon>
        <taxon>50 kb inversion clade</taxon>
        <taxon>NPAAA clade</taxon>
        <taxon>indigoferoid/millettioid clade</taxon>
        <taxon>Phaseoleae</taxon>
        <taxon>Vigna</taxon>
    </lineage>
</organism>
<proteinExistence type="predicted"/>
<name>A0A4D6NNZ4_VIGUN</name>
<feature type="region of interest" description="Disordered" evidence="1">
    <location>
        <begin position="175"/>
        <end position="208"/>
    </location>
</feature>
<feature type="compositionally biased region" description="Polar residues" evidence="1">
    <location>
        <begin position="185"/>
        <end position="194"/>
    </location>
</feature>
<evidence type="ECO:0000313" key="2">
    <source>
        <dbReference type="EMBL" id="QCE14661.1"/>
    </source>
</evidence>
<dbReference type="AlphaFoldDB" id="A0A4D6NNZ4"/>
<keyword evidence="3" id="KW-1185">Reference proteome</keyword>
<feature type="compositionally biased region" description="Basic and acidic residues" evidence="1">
    <location>
        <begin position="1"/>
        <end position="15"/>
    </location>
</feature>
<sequence length="689" mass="74248">MATGKESKSDYHSSGERNGSTLNRENGIVGELYKCRAARRSNIECCTLDGESPVVESITSLHSDPSSIGHVESRVNQQGPPCKAKYSWVTDSEVVSASWFSPKSVEAQQLTRHLGVKHCFSAGRESGTKSRQTLNTRYDLKIPRVKMNGAKRSAEAVGCQNESVGECSVLGGRTRASSAGRSGSENIGLSNVNVGENPMPRKPKGSSARFVHGGVIRGRENASSQSSSTRRYNAEVIHAILPGKARTTFNKWVLVPETDTWVDACQCRKVKEVGDLMKGEPTTKAPMNGGRNYNGPKVAKFLVGLGGGQRRPSSGGQEPSVRYHSGRARILTLCQDLRAAGQSQSSHRREGLAPRCRLFTTWGCSMFQGLGCSPIKAVHELGSKRRETIRSISDVGVRALRGPFPSTRGPGRTHLWPPCQTEPHALEPAAPSTNCFKSNPVCLITLHSNQNTNCRRVEQPKIFFTSSNKPSSALAATLQTPSSATTTTTVCHSPGTSTKPASDTGPEVELSETFPLVVAGEKTSVSNVQTVTLLLTLLLLPQIQTLPHYPTSLLLEPQTMQFSAECPWVRFFIRGSTLLQFVHGGGLPDLLVHGGLRDQAEDHEAIVEAIGGVDVAAGLGRRGTEAIDPLLAPGLLGLRLIPLTSNNFLASGPTGPRPIPLFGIGFERTGAYTPLWLRVFGEPRPKTWL</sequence>
<feature type="compositionally biased region" description="Polar residues" evidence="1">
    <location>
        <begin position="490"/>
        <end position="501"/>
    </location>
</feature>
<dbReference type="Proteomes" id="UP000501690">
    <property type="component" value="Linkage Group LG11"/>
</dbReference>
<feature type="compositionally biased region" description="Low complexity" evidence="1">
    <location>
        <begin position="175"/>
        <end position="184"/>
    </location>
</feature>
<dbReference type="EMBL" id="CP039355">
    <property type="protein sequence ID" value="QCE14661.1"/>
    <property type="molecule type" value="Genomic_DNA"/>
</dbReference>
<feature type="region of interest" description="Disordered" evidence="1">
    <location>
        <begin position="1"/>
        <end position="23"/>
    </location>
</feature>
<gene>
    <name evidence="2" type="ORF">DEO72_LG11g1664</name>
</gene>
<protein>
    <submittedName>
        <fullName evidence="2">Uncharacterized protein</fullName>
    </submittedName>
</protein>